<feature type="domain" description="HNH nuclease" evidence="1">
    <location>
        <begin position="53"/>
        <end position="97"/>
    </location>
</feature>
<dbReference type="KEGG" id="vg:77417851"/>
<dbReference type="Gene3D" id="3.90.75.20">
    <property type="match status" value="1"/>
</dbReference>
<name>A0A9E7N1Z8_9CAUD</name>
<dbReference type="Proteomes" id="UP001056818">
    <property type="component" value="Segment"/>
</dbReference>
<evidence type="ECO:0000313" key="3">
    <source>
        <dbReference type="Proteomes" id="UP001056818"/>
    </source>
</evidence>
<dbReference type="SUPFAM" id="SSF54060">
    <property type="entry name" value="His-Me finger endonucleases"/>
    <property type="match status" value="1"/>
</dbReference>
<proteinExistence type="predicted"/>
<dbReference type="GeneID" id="77417851"/>
<organism evidence="2 3">
    <name type="scientific">Salmonella phage GRNsp27</name>
    <dbReference type="NCBI Taxonomy" id="2959429"/>
    <lineage>
        <taxon>Viruses</taxon>
        <taxon>Duplodnaviria</taxon>
        <taxon>Heunggongvirae</taxon>
        <taxon>Uroviricota</taxon>
        <taxon>Caudoviricetes</taxon>
        <taxon>Sarkviridae</taxon>
        <taxon>Guernseyvirinae</taxon>
        <taxon>Cornellvirus</taxon>
        <taxon>Cornellvirus GRNsp27</taxon>
    </lineage>
</organism>
<reference evidence="2" key="1">
    <citation type="submission" date="2022-06" db="EMBL/GenBank/DDBJ databases">
        <title>Three novel Salmonella bacteriophage and their application in different food matrices.</title>
        <authorList>
            <person name="Li Y."/>
            <person name="Lv P."/>
            <person name="Shi D."/>
            <person name="Zhao H."/>
            <person name="Yuan X."/>
            <person name="Jin X."/>
            <person name="Wang X."/>
        </authorList>
    </citation>
    <scope>NUCLEOTIDE SEQUENCE</scope>
</reference>
<dbReference type="InterPro" id="IPR044925">
    <property type="entry name" value="His-Me_finger_sf"/>
</dbReference>
<dbReference type="EMBL" id="ON720976">
    <property type="protein sequence ID" value="USW07545.1"/>
    <property type="molecule type" value="Genomic_DNA"/>
</dbReference>
<accession>A0A9E7N1Z8</accession>
<dbReference type="Pfam" id="PF13392">
    <property type="entry name" value="HNH_3"/>
    <property type="match status" value="1"/>
</dbReference>
<dbReference type="InterPro" id="IPR003615">
    <property type="entry name" value="HNH_nuc"/>
</dbReference>
<dbReference type="RefSeq" id="YP_010582180.1">
    <property type="nucleotide sequence ID" value="NC_069147.1"/>
</dbReference>
<evidence type="ECO:0000313" key="2">
    <source>
        <dbReference type="EMBL" id="USW07545.1"/>
    </source>
</evidence>
<sequence>MSTIENEYFVYDTDTGVLTNRVTRHFRAIAGEEAGCFRRDGYGQVRINGVRRLCHHVIWDMLHPEDPILEDEEIDHVDHNPRNNKPENLRKVKHAANCKNYPKMKSNRSGITGVYWGEYHDSWISKIDFNGKTKHLYQGPDFFEACCRRKSAEITLCFHENHGK</sequence>
<keyword evidence="3" id="KW-1185">Reference proteome</keyword>
<evidence type="ECO:0000259" key="1">
    <source>
        <dbReference type="Pfam" id="PF13392"/>
    </source>
</evidence>
<protein>
    <recommendedName>
        <fullName evidence="1">HNH nuclease domain-containing protein</fullName>
    </recommendedName>
</protein>